<dbReference type="Proteomes" id="UP000183255">
    <property type="component" value="Unassembled WGS sequence"/>
</dbReference>
<dbReference type="PIRSF" id="PIRSF021774">
    <property type="entry name" value="UCP021774"/>
    <property type="match status" value="1"/>
</dbReference>
<dbReference type="PANTHER" id="PTHR38342">
    <property type="entry name" value="SLR5037 PROTEIN"/>
    <property type="match status" value="1"/>
</dbReference>
<sequence length="128" mass="14718">MSMTFEKRTEKTFENAHEELKKNLMERGFGVLWEMNFKDKLTEKGLEFHKNFQVMEVCNPPKAKIVLDAHLEAGYMLPCKMVIFEKEDGVHIGMMKPTKLADIMEGIDLGNVALEVENILKDAIEKTV</sequence>
<evidence type="ECO:0000259" key="1">
    <source>
        <dbReference type="Pfam" id="PF03625"/>
    </source>
</evidence>
<reference evidence="2 3" key="1">
    <citation type="submission" date="2016-10" db="EMBL/GenBank/DDBJ databases">
        <authorList>
            <person name="de Groot N.N."/>
        </authorList>
    </citation>
    <scope>NUCLEOTIDE SEQUENCE [LARGE SCALE GENOMIC DNA]</scope>
    <source>
        <strain evidence="2 3">CGMCC 1.5058</strain>
    </source>
</reference>
<dbReference type="InterPro" id="IPR005180">
    <property type="entry name" value="DUF302"/>
</dbReference>
<dbReference type="AlphaFoldDB" id="A0A1G8I797"/>
<dbReference type="InterPro" id="IPR035923">
    <property type="entry name" value="TT1751-like_sf"/>
</dbReference>
<feature type="domain" description="DUF302" evidence="1">
    <location>
        <begin position="36"/>
        <end position="97"/>
    </location>
</feature>
<dbReference type="SUPFAM" id="SSF103247">
    <property type="entry name" value="TT1751-like"/>
    <property type="match status" value="1"/>
</dbReference>
<gene>
    <name evidence="2" type="ORF">SAMN05421804_101793</name>
</gene>
<name>A0A1G8I797_9CLOT</name>
<proteinExistence type="predicted"/>
<dbReference type="CDD" id="cd14797">
    <property type="entry name" value="DUF302"/>
    <property type="match status" value="1"/>
</dbReference>
<dbReference type="Pfam" id="PF03625">
    <property type="entry name" value="DUF302"/>
    <property type="match status" value="1"/>
</dbReference>
<organism evidence="2 3">
    <name type="scientific">Proteiniclasticum ruminis</name>
    <dbReference type="NCBI Taxonomy" id="398199"/>
    <lineage>
        <taxon>Bacteria</taxon>
        <taxon>Bacillati</taxon>
        <taxon>Bacillota</taxon>
        <taxon>Clostridia</taxon>
        <taxon>Eubacteriales</taxon>
        <taxon>Clostridiaceae</taxon>
        <taxon>Proteiniclasticum</taxon>
    </lineage>
</organism>
<evidence type="ECO:0000313" key="3">
    <source>
        <dbReference type="Proteomes" id="UP000183255"/>
    </source>
</evidence>
<dbReference type="EMBL" id="FNDZ01000001">
    <property type="protein sequence ID" value="SDI14783.1"/>
    <property type="molecule type" value="Genomic_DNA"/>
</dbReference>
<dbReference type="Gene3D" id="3.30.310.70">
    <property type="entry name" value="TT1751-like domain"/>
    <property type="match status" value="1"/>
</dbReference>
<protein>
    <submittedName>
        <fullName evidence="2">Uncharacterized conserved protein, DUF302 family</fullName>
    </submittedName>
</protein>
<dbReference type="InterPro" id="IPR016796">
    <property type="entry name" value="UCP021774"/>
</dbReference>
<dbReference type="RefSeq" id="WP_031574328.1">
    <property type="nucleotide sequence ID" value="NZ_DAMAXS010000009.1"/>
</dbReference>
<dbReference type="PANTHER" id="PTHR38342:SF1">
    <property type="entry name" value="SLR5037 PROTEIN"/>
    <property type="match status" value="1"/>
</dbReference>
<evidence type="ECO:0000313" key="2">
    <source>
        <dbReference type="EMBL" id="SDI14783.1"/>
    </source>
</evidence>
<accession>A0A1G8I797</accession>